<proteinExistence type="predicted"/>
<dbReference type="EMBL" id="AGFR01000003">
    <property type="protein sequence ID" value="EHD14755.1"/>
    <property type="molecule type" value="Genomic_DNA"/>
</dbReference>
<dbReference type="Proteomes" id="UP000005939">
    <property type="component" value="Unassembled WGS sequence"/>
</dbReference>
<name>G6EZ17_9PROT</name>
<accession>G6EZ17</accession>
<dbReference type="AlphaFoldDB" id="G6EZ17"/>
<sequence length="46" mass="5360">MSLFYNIKEIDHVSLEEVKKILTVEKITLISFHTDAEMVIFNVAYS</sequence>
<dbReference type="STRING" id="1088868.CIN_06870"/>
<organism evidence="1 2">
    <name type="scientific">Commensalibacter intestini A911</name>
    <dbReference type="NCBI Taxonomy" id="1088868"/>
    <lineage>
        <taxon>Bacteria</taxon>
        <taxon>Pseudomonadati</taxon>
        <taxon>Pseudomonadota</taxon>
        <taxon>Alphaproteobacteria</taxon>
        <taxon>Acetobacterales</taxon>
        <taxon>Acetobacteraceae</taxon>
    </lineage>
</organism>
<protein>
    <submittedName>
        <fullName evidence="1">Uncharacterized protein</fullName>
    </submittedName>
</protein>
<reference evidence="1 2" key="1">
    <citation type="submission" date="2011-10" db="EMBL/GenBank/DDBJ databases">
        <title>Genome Sequence of Commensalibacter intestini A911, isolated from Drosophila gut.</title>
        <authorList>
            <person name="Lee W.-J."/>
            <person name="Kim E.-K."/>
        </authorList>
    </citation>
    <scope>NUCLEOTIDE SEQUENCE [LARGE SCALE GENOMIC DNA]</scope>
    <source>
        <strain evidence="1 2">A911</strain>
    </source>
</reference>
<comment type="caution">
    <text evidence="1">The sequence shown here is derived from an EMBL/GenBank/DDBJ whole genome shotgun (WGS) entry which is preliminary data.</text>
</comment>
<gene>
    <name evidence="1" type="ORF">CIN_06870</name>
</gene>
<evidence type="ECO:0000313" key="1">
    <source>
        <dbReference type="EMBL" id="EHD14755.1"/>
    </source>
</evidence>
<evidence type="ECO:0000313" key="2">
    <source>
        <dbReference type="Proteomes" id="UP000005939"/>
    </source>
</evidence>